<evidence type="ECO:0000313" key="3">
    <source>
        <dbReference type="Proteomes" id="UP000601099"/>
    </source>
</evidence>
<feature type="transmembrane region" description="Helical" evidence="1">
    <location>
        <begin position="12"/>
        <end position="30"/>
    </location>
</feature>
<keyword evidence="1" id="KW-0472">Membrane</keyword>
<dbReference type="RefSeq" id="WP_196955090.1">
    <property type="nucleotide sequence ID" value="NZ_JADWYK010000005.1"/>
</dbReference>
<dbReference type="EMBL" id="JADWYK010000005">
    <property type="protein sequence ID" value="MBG8554070.1"/>
    <property type="molecule type" value="Genomic_DNA"/>
</dbReference>
<reference evidence="2 3" key="1">
    <citation type="submission" date="2020-11" db="EMBL/GenBank/DDBJ databases">
        <title>Hymenobacter sp.</title>
        <authorList>
            <person name="Kim M.K."/>
        </authorList>
    </citation>
    <scope>NUCLEOTIDE SEQUENCE [LARGE SCALE GENOMIC DNA]</scope>
    <source>
        <strain evidence="2 3">BT594</strain>
    </source>
</reference>
<feature type="transmembrane region" description="Helical" evidence="1">
    <location>
        <begin position="42"/>
        <end position="62"/>
    </location>
</feature>
<keyword evidence="1" id="KW-1133">Transmembrane helix</keyword>
<proteinExistence type="predicted"/>
<feature type="transmembrane region" description="Helical" evidence="1">
    <location>
        <begin position="99"/>
        <end position="117"/>
    </location>
</feature>
<keyword evidence="3" id="KW-1185">Reference proteome</keyword>
<accession>A0ABS0L266</accession>
<evidence type="ECO:0000313" key="2">
    <source>
        <dbReference type="EMBL" id="MBG8554070.1"/>
    </source>
</evidence>
<keyword evidence="1" id="KW-0812">Transmembrane</keyword>
<gene>
    <name evidence="2" type="ORF">I5L79_10970</name>
</gene>
<comment type="caution">
    <text evidence="2">The sequence shown here is derived from an EMBL/GenBank/DDBJ whole genome shotgun (WGS) entry which is preliminary data.</text>
</comment>
<dbReference type="Proteomes" id="UP000601099">
    <property type="component" value="Unassembled WGS sequence"/>
</dbReference>
<organism evidence="2 3">
    <name type="scientific">Hymenobacter guriensis</name>
    <dbReference type="NCBI Taxonomy" id="2793065"/>
    <lineage>
        <taxon>Bacteria</taxon>
        <taxon>Pseudomonadati</taxon>
        <taxon>Bacteroidota</taxon>
        <taxon>Cytophagia</taxon>
        <taxon>Cytophagales</taxon>
        <taxon>Hymenobacteraceae</taxon>
        <taxon>Hymenobacter</taxon>
    </lineage>
</organism>
<sequence length="137" mass="15366">MAVTISNNDHRAVWWFLTGLFIAVSTEAAYRTEPHFVRLSPAYFLGVAIMVVPVGLVCWAVWRGHYWAKLLIVAATLYGLLRPLFYLPLLHLPEFTPRLALLALALMARLAALFIIIRDLLRRPVAKEAGVAAEVID</sequence>
<name>A0ABS0L266_9BACT</name>
<evidence type="ECO:0000256" key="1">
    <source>
        <dbReference type="SAM" id="Phobius"/>
    </source>
</evidence>
<protein>
    <submittedName>
        <fullName evidence="2">Uncharacterized protein</fullName>
    </submittedName>
</protein>
<feature type="transmembrane region" description="Helical" evidence="1">
    <location>
        <begin position="68"/>
        <end position="87"/>
    </location>
</feature>